<name>A0ACC5QXM0_9HYPH</name>
<reference evidence="1" key="1">
    <citation type="submission" date="2021-01" db="EMBL/GenBank/DDBJ databases">
        <authorList>
            <person name="Sun Q."/>
        </authorList>
    </citation>
    <scope>NUCLEOTIDE SEQUENCE</scope>
    <source>
        <strain evidence="1">YIM B02566</strain>
    </source>
</reference>
<evidence type="ECO:0000313" key="2">
    <source>
        <dbReference type="Proteomes" id="UP000616151"/>
    </source>
</evidence>
<dbReference type="EMBL" id="JAENHL010000004">
    <property type="protein sequence ID" value="MBK1865138.1"/>
    <property type="molecule type" value="Genomic_DNA"/>
</dbReference>
<accession>A0ACC5QXM0</accession>
<dbReference type="Proteomes" id="UP000616151">
    <property type="component" value="Unassembled WGS sequence"/>
</dbReference>
<protein>
    <submittedName>
        <fullName evidence="1">Amino acid ABC transporter substrate-binding protein</fullName>
    </submittedName>
</protein>
<sequence length="263" mass="28823">MKQLGKLLQVMLLSVWAVLAGTGTGSADTLADIKSRGTLRVGMADSTPSQSKDPNSNEWEGFNVDMAKNLAEQLGVKLEIVDASWSTLIPGLLAGQYDIAMCDMFATPKRAQTVAFTTPYMNLGFSWVVRADFPGEDAAALDDPAIRIANLSGSAMGDIIRKLAPRAQVKDVASDNVFSPHLEVASGRADATLSDHYNNTQFLKRNPSVKARILGGDKQFQQTPMAYAVRPDDQPFLNMLNSWIIYNQTTGFSEELRHKWYGF</sequence>
<organism evidence="1 2">
    <name type="scientific">Taklimakanibacter albus</name>
    <dbReference type="NCBI Taxonomy" id="2800327"/>
    <lineage>
        <taxon>Bacteria</taxon>
        <taxon>Pseudomonadati</taxon>
        <taxon>Pseudomonadota</taxon>
        <taxon>Alphaproteobacteria</taxon>
        <taxon>Hyphomicrobiales</taxon>
        <taxon>Aestuariivirgaceae</taxon>
        <taxon>Taklimakanibacter</taxon>
    </lineage>
</organism>
<proteinExistence type="predicted"/>
<comment type="caution">
    <text evidence="1">The sequence shown here is derived from an EMBL/GenBank/DDBJ whole genome shotgun (WGS) entry which is preliminary data.</text>
</comment>
<keyword evidence="2" id="KW-1185">Reference proteome</keyword>
<evidence type="ECO:0000313" key="1">
    <source>
        <dbReference type="EMBL" id="MBK1865138.1"/>
    </source>
</evidence>
<gene>
    <name evidence="1" type="ORF">JHL16_02145</name>
</gene>